<dbReference type="OrthoDB" id="10039566at2759"/>
<dbReference type="InterPro" id="IPR022185">
    <property type="entry name" value="DUF3712"/>
</dbReference>
<dbReference type="Pfam" id="PF12505">
    <property type="entry name" value="DUF3712"/>
    <property type="match status" value="1"/>
</dbReference>
<organism evidence="1 2">
    <name type="scientific">Acaulospora morrowiae</name>
    <dbReference type="NCBI Taxonomy" id="94023"/>
    <lineage>
        <taxon>Eukaryota</taxon>
        <taxon>Fungi</taxon>
        <taxon>Fungi incertae sedis</taxon>
        <taxon>Mucoromycota</taxon>
        <taxon>Glomeromycotina</taxon>
        <taxon>Glomeromycetes</taxon>
        <taxon>Diversisporales</taxon>
        <taxon>Acaulosporaceae</taxon>
        <taxon>Acaulospora</taxon>
    </lineage>
</organism>
<protein>
    <submittedName>
        <fullName evidence="1">16694_t:CDS:1</fullName>
    </submittedName>
</protein>
<gene>
    <name evidence="1" type="ORF">AMORRO_LOCUS14471</name>
</gene>
<dbReference type="Proteomes" id="UP000789342">
    <property type="component" value="Unassembled WGS sequence"/>
</dbReference>
<reference evidence="1" key="1">
    <citation type="submission" date="2021-06" db="EMBL/GenBank/DDBJ databases">
        <authorList>
            <person name="Kallberg Y."/>
            <person name="Tangrot J."/>
            <person name="Rosling A."/>
        </authorList>
    </citation>
    <scope>NUCLEOTIDE SEQUENCE</scope>
    <source>
        <strain evidence="1">CL551</strain>
    </source>
</reference>
<comment type="caution">
    <text evidence="1">The sequence shown here is derived from an EMBL/GenBank/DDBJ whole genome shotgun (WGS) entry which is preliminary data.</text>
</comment>
<proteinExistence type="predicted"/>
<dbReference type="AlphaFoldDB" id="A0A9N9IIP4"/>
<name>A0A9N9IIP4_9GLOM</name>
<feature type="non-terminal residue" evidence="1">
    <location>
        <position position="1"/>
    </location>
</feature>
<feature type="non-terminal residue" evidence="1">
    <location>
        <position position="647"/>
    </location>
</feature>
<keyword evidence="2" id="KW-1185">Reference proteome</keyword>
<accession>A0A9N9IIP4</accession>
<dbReference type="EMBL" id="CAJVPV010028836">
    <property type="protein sequence ID" value="CAG8737321.1"/>
    <property type="molecule type" value="Genomic_DNA"/>
</dbReference>
<dbReference type="PANTHER" id="PTHR35895:SF1">
    <property type="entry name" value="LIPID-BINDING SERUM GLYCOPROTEIN C-TERMINAL DOMAIN-CONTAINING PROTEIN"/>
    <property type="match status" value="1"/>
</dbReference>
<evidence type="ECO:0000313" key="1">
    <source>
        <dbReference type="EMBL" id="CAG8737321.1"/>
    </source>
</evidence>
<dbReference type="InterPro" id="IPR046368">
    <property type="entry name" value="Tag1"/>
</dbReference>
<dbReference type="GO" id="GO:0000329">
    <property type="term" value="C:fungal-type vacuole membrane"/>
    <property type="evidence" value="ECO:0007669"/>
    <property type="project" value="InterPro"/>
</dbReference>
<sequence length="647" mass="67582">EIAGIFLSQFVSNISQPLNIVGTESSTNIDSLKLAFSQIKLNSTIPPFGKRLLLSSYVIFQNDTLVTGKALGGFTITNPFTSNITISELKQVNITFHDIPIAFISNFSFPLTVKGRDTITSPPLPINVNLTPTNLVATVKAAAADKHIDITPLLPLLELIGGGNKSQSESQLSKSGSDEQSALKLLEKILGTLNVDVSMSSNVLIDQFPAPLSFVEKDVPCAVNGVDIIITQIALPIAQGLVGNSTITVNTAIMSEEQAATFNLHINGVIGNVGKVKAKITFPTGVNVSTEGKELGIAKLPPVTSNGTGEASINSDSVFQITNVPNFSEFVLVLLGGPSANWTLSADDVQVDASGIPVSGIKFSKVVPLLGFDGLKQVKVLGFSLPGIAPDGNVIIDIDISLENPSNVGISLGTITFNVFSDQLFVGPITATGVTLAPKSAANISFTGEIVIKDPKILSQLIAVLFSGKGNLTAKGDTIKPPGAKGDVPWLSGPFKQLALVVPIPSLPTTSPVKSVGIKSLDLAFTVDTAFNPDSSSSGMVAEIQLPIRLPSPIISVSQNITIIDEDGGKVASLAIASAPATQVGENVTSTYKNVSLTAIDKTAFAKFIGELTVGTVKTFSLSGIVSSTLKEFLLPPIPFSLKTSMK</sequence>
<evidence type="ECO:0000313" key="2">
    <source>
        <dbReference type="Proteomes" id="UP000789342"/>
    </source>
</evidence>
<dbReference type="PANTHER" id="PTHR35895">
    <property type="entry name" value="CHROMOSOME 16, WHOLE GENOME SHOTGUN SEQUENCE"/>
    <property type="match status" value="1"/>
</dbReference>